<dbReference type="InterPro" id="IPR029787">
    <property type="entry name" value="Nucleotide_cyclase"/>
</dbReference>
<feature type="transmembrane region" description="Helical" evidence="1">
    <location>
        <begin position="161"/>
        <end position="184"/>
    </location>
</feature>
<keyword evidence="1" id="KW-0472">Membrane</keyword>
<evidence type="ECO:0000313" key="4">
    <source>
        <dbReference type="Proteomes" id="UP000240988"/>
    </source>
</evidence>
<evidence type="ECO:0000259" key="2">
    <source>
        <dbReference type="PROSITE" id="PS50887"/>
    </source>
</evidence>
<evidence type="ECO:0000313" key="3">
    <source>
        <dbReference type="EMBL" id="SPM34740.1"/>
    </source>
</evidence>
<dbReference type="InterPro" id="IPR000160">
    <property type="entry name" value="GGDEF_dom"/>
</dbReference>
<keyword evidence="4" id="KW-1185">Reference proteome</keyword>
<keyword evidence="1" id="KW-1133">Transmembrane helix</keyword>
<dbReference type="Proteomes" id="UP000240988">
    <property type="component" value="Unassembled WGS sequence"/>
</dbReference>
<dbReference type="PROSITE" id="PS50887">
    <property type="entry name" value="GGDEF"/>
    <property type="match status" value="1"/>
</dbReference>
<evidence type="ECO:0000256" key="1">
    <source>
        <dbReference type="SAM" id="Phobius"/>
    </source>
</evidence>
<dbReference type="SUPFAM" id="SSF55073">
    <property type="entry name" value="Nucleotide cyclase"/>
    <property type="match status" value="1"/>
</dbReference>
<dbReference type="SMART" id="SM00267">
    <property type="entry name" value="GGDEF"/>
    <property type="match status" value="1"/>
</dbReference>
<dbReference type="GO" id="GO:0052621">
    <property type="term" value="F:diguanylate cyclase activity"/>
    <property type="evidence" value="ECO:0007669"/>
    <property type="project" value="TreeGrafter"/>
</dbReference>
<protein>
    <submittedName>
        <fullName evidence="3">Diguanylate cyclase domain-containing protein</fullName>
    </submittedName>
</protein>
<proteinExistence type="predicted"/>
<feature type="domain" description="GGDEF" evidence="2">
    <location>
        <begin position="224"/>
        <end position="355"/>
    </location>
</feature>
<dbReference type="PANTHER" id="PTHR45138:SF9">
    <property type="entry name" value="DIGUANYLATE CYCLASE DGCM-RELATED"/>
    <property type="match status" value="1"/>
</dbReference>
<dbReference type="OrthoDB" id="23692at2"/>
<dbReference type="InterPro" id="IPR050469">
    <property type="entry name" value="Diguanylate_Cyclase"/>
</dbReference>
<feature type="transmembrane region" description="Helical" evidence="1">
    <location>
        <begin position="29"/>
        <end position="50"/>
    </location>
</feature>
<feature type="transmembrane region" description="Helical" evidence="1">
    <location>
        <begin position="62"/>
        <end position="81"/>
    </location>
</feature>
<dbReference type="AlphaFoldDB" id="A0A2U3NT86"/>
<keyword evidence="1" id="KW-0812">Transmembrane</keyword>
<dbReference type="InterPro" id="IPR043128">
    <property type="entry name" value="Rev_trsase/Diguanyl_cyclase"/>
</dbReference>
<reference evidence="3 4" key="1">
    <citation type="submission" date="2017-01" db="EMBL/GenBank/DDBJ databases">
        <authorList>
            <consortium name="Urmite Genomes"/>
        </authorList>
    </citation>
    <scope>NUCLEOTIDE SEQUENCE [LARGE SCALE GENOMIC DNA]</scope>
    <source>
        <strain evidence="3 4">AB57</strain>
    </source>
</reference>
<organism evidence="3 4">
    <name type="scientific">Mycobacterium rhizamassiliense</name>
    <dbReference type="NCBI Taxonomy" id="1841860"/>
    <lineage>
        <taxon>Bacteria</taxon>
        <taxon>Bacillati</taxon>
        <taxon>Actinomycetota</taxon>
        <taxon>Actinomycetes</taxon>
        <taxon>Mycobacteriales</taxon>
        <taxon>Mycobacteriaceae</taxon>
        <taxon>Mycobacterium</taxon>
    </lineage>
</organism>
<dbReference type="RefSeq" id="WP_077087894.1">
    <property type="nucleotide sequence ID" value="NZ_LT721901.1"/>
</dbReference>
<dbReference type="Gene3D" id="3.30.70.270">
    <property type="match status" value="1"/>
</dbReference>
<dbReference type="EMBL" id="FUFA01000004">
    <property type="protein sequence ID" value="SPM34740.1"/>
    <property type="molecule type" value="Genomic_DNA"/>
</dbReference>
<name>A0A2U3NT86_9MYCO</name>
<accession>A0A2U3NT86</accession>
<dbReference type="GO" id="GO:0005886">
    <property type="term" value="C:plasma membrane"/>
    <property type="evidence" value="ECO:0007669"/>
    <property type="project" value="TreeGrafter"/>
</dbReference>
<dbReference type="PANTHER" id="PTHR45138">
    <property type="entry name" value="REGULATORY COMPONENTS OF SENSORY TRANSDUCTION SYSTEM"/>
    <property type="match status" value="1"/>
</dbReference>
<dbReference type="CDD" id="cd01949">
    <property type="entry name" value="GGDEF"/>
    <property type="match status" value="1"/>
</dbReference>
<dbReference type="GO" id="GO:0043709">
    <property type="term" value="P:cell adhesion involved in single-species biofilm formation"/>
    <property type="evidence" value="ECO:0007669"/>
    <property type="project" value="TreeGrafter"/>
</dbReference>
<feature type="transmembrane region" description="Helical" evidence="1">
    <location>
        <begin position="135"/>
        <end position="155"/>
    </location>
</feature>
<dbReference type="GO" id="GO:1902201">
    <property type="term" value="P:negative regulation of bacterial-type flagellum-dependent cell motility"/>
    <property type="evidence" value="ECO:0007669"/>
    <property type="project" value="TreeGrafter"/>
</dbReference>
<feature type="transmembrane region" description="Helical" evidence="1">
    <location>
        <begin position="110"/>
        <end position="128"/>
    </location>
</feature>
<gene>
    <name evidence="3" type="ORF">MRAB57_2560</name>
</gene>
<dbReference type="Pfam" id="PF00990">
    <property type="entry name" value="GGDEF"/>
    <property type="match status" value="1"/>
</dbReference>
<dbReference type="NCBIfam" id="TIGR00254">
    <property type="entry name" value="GGDEF"/>
    <property type="match status" value="1"/>
</dbReference>
<dbReference type="STRING" id="1841860.GCA_900157375_02563"/>
<sequence>MKWIRQWWLQPDQYRWLSEYLSTSGLQPFARAIISIVTGVFGVVPIMMLWSPSGPHGTVGHAVAIGITVLCAGMALLWATHWPSQRQSELFTVGCNAGVTAGVLVAGDPLTGLLACTTFAPVAGYVALFHSSRLLLLTLANATLTTVASAGRVAMGGDVPLAVGHLLATAIVVLAVPFAGQVLMRLLTLDAMMSHTDPLTGLQNRRGFYRSILTLVPEPGNSPAPLTVSMVDLDGFKKVNDDHGHPTGDQILMAIADNLRRASPINSVVARVGGEEFLIADATDADSVPQAAEQILTAVSSTPWRVTASVGAATTTLVSPNGQAQELIDQLVERADAAMYEAKRAGGNQVCCKPATGVG</sequence>